<dbReference type="EMBL" id="BGZN01000013">
    <property type="protein sequence ID" value="GBR73553.1"/>
    <property type="molecule type" value="Genomic_DNA"/>
</dbReference>
<dbReference type="Gene3D" id="1.10.1220.10">
    <property type="entry name" value="Met repressor-like"/>
    <property type="match status" value="1"/>
</dbReference>
<evidence type="ECO:0000313" key="2">
    <source>
        <dbReference type="Proteomes" id="UP000269352"/>
    </source>
</evidence>
<evidence type="ECO:0000313" key="1">
    <source>
        <dbReference type="EMBL" id="GBR73553.1"/>
    </source>
</evidence>
<reference evidence="1 2" key="1">
    <citation type="journal article" date="2019" name="ISME J.">
        <title>Genome analyses of uncultured TG2/ZB3 bacteria in 'Margulisbacteria' specifically attached to ectosymbiotic spirochetes of protists in the termite gut.</title>
        <authorList>
            <person name="Utami Y.D."/>
            <person name="Kuwahara H."/>
            <person name="Igai K."/>
            <person name="Murakami T."/>
            <person name="Sugaya K."/>
            <person name="Morikawa T."/>
            <person name="Nagura Y."/>
            <person name="Yuki M."/>
            <person name="Deevong P."/>
            <person name="Inoue T."/>
            <person name="Kihara K."/>
            <person name="Lo N."/>
            <person name="Yamada A."/>
            <person name="Ohkuma M."/>
            <person name="Hongoh Y."/>
        </authorList>
    </citation>
    <scope>NUCLEOTIDE SEQUENCE [LARGE SCALE GENOMIC DNA]</scope>
    <source>
        <strain evidence="1">NkOx7-01</strain>
    </source>
</reference>
<comment type="caution">
    <text evidence="1">The sequence shown here is derived from an EMBL/GenBank/DDBJ whole genome shotgun (WGS) entry which is preliminary data.</text>
</comment>
<dbReference type="GO" id="GO:0006355">
    <property type="term" value="P:regulation of DNA-templated transcription"/>
    <property type="evidence" value="ECO:0007669"/>
    <property type="project" value="InterPro"/>
</dbReference>
<dbReference type="Proteomes" id="UP000269352">
    <property type="component" value="Unassembled WGS sequence"/>
</dbReference>
<dbReference type="InterPro" id="IPR013321">
    <property type="entry name" value="Arc_rbn_hlx_hlx"/>
</dbReference>
<organism evidence="1 2">
    <name type="scientific">Termititenax aidoneus</name>
    <dbReference type="NCBI Taxonomy" id="2218524"/>
    <lineage>
        <taxon>Bacteria</taxon>
        <taxon>Bacillati</taxon>
        <taxon>Candidatus Margulisiibacteriota</taxon>
        <taxon>Candidatus Termititenacia</taxon>
        <taxon>Candidatus Termititenacales</taxon>
        <taxon>Candidatus Termititenacaceae</taxon>
        <taxon>Candidatus Termititenax</taxon>
    </lineage>
</organism>
<protein>
    <submittedName>
        <fullName evidence="1">Uncharacterized protein</fullName>
    </submittedName>
</protein>
<dbReference type="AlphaFoldDB" id="A0A388TAA8"/>
<gene>
    <name evidence="1" type="ORF">NO1_0909</name>
</gene>
<proteinExistence type="predicted"/>
<name>A0A388TAA8_TERA1</name>
<sequence>MSKILYVSDELHQSLKFLATKLGITMQNAADEAVQEWIRSREREEKQKEILLGRIEQKLSADERRLLEALLKNQNH</sequence>
<keyword evidence="2" id="KW-1185">Reference proteome</keyword>
<accession>A0A388TAA8</accession>